<keyword evidence="4" id="KW-1185">Reference proteome</keyword>
<organism evidence="3 4">
    <name type="scientific">Porphyromonas uenonis 60-3</name>
    <dbReference type="NCBI Taxonomy" id="596327"/>
    <lineage>
        <taxon>Bacteria</taxon>
        <taxon>Pseudomonadati</taxon>
        <taxon>Bacteroidota</taxon>
        <taxon>Bacteroidia</taxon>
        <taxon>Bacteroidales</taxon>
        <taxon>Porphyromonadaceae</taxon>
        <taxon>Porphyromonas</taxon>
    </lineage>
</organism>
<accession>C2MCZ5</accession>
<gene>
    <name evidence="3" type="ORF">PORUE0001_0315</name>
</gene>
<dbReference type="RefSeq" id="WP_007365816.1">
    <property type="nucleotide sequence ID" value="NZ_ACLR01000182.1"/>
</dbReference>
<evidence type="ECO:0000256" key="2">
    <source>
        <dbReference type="SAM" id="Phobius"/>
    </source>
</evidence>
<protein>
    <submittedName>
        <fullName evidence="3">Uncharacterized protein</fullName>
    </submittedName>
</protein>
<proteinExistence type="predicted"/>
<evidence type="ECO:0000313" key="4">
    <source>
        <dbReference type="Proteomes" id="UP000003303"/>
    </source>
</evidence>
<sequence>MQDFKTSRFIYHTKEYLKASARQAIYSSTDTGMKVVGNLVALLLVLALIPFVMLLLLLAGVAGINVWLELGWGWSLLIGAGVLLLLVLITLLLRKVIVRSVSTCIYRRLHSSLAKIDDKLRPQPMPEDYATESEEPLYPTNDEPTTPTR</sequence>
<feature type="region of interest" description="Disordered" evidence="1">
    <location>
        <begin position="119"/>
        <end position="149"/>
    </location>
</feature>
<dbReference type="AlphaFoldDB" id="C2MCZ5"/>
<feature type="transmembrane region" description="Helical" evidence="2">
    <location>
        <begin position="39"/>
        <end position="68"/>
    </location>
</feature>
<evidence type="ECO:0000256" key="1">
    <source>
        <dbReference type="SAM" id="MobiDB-lite"/>
    </source>
</evidence>
<feature type="transmembrane region" description="Helical" evidence="2">
    <location>
        <begin position="74"/>
        <end position="93"/>
    </location>
</feature>
<dbReference type="OrthoDB" id="1014552at2"/>
<dbReference type="EMBL" id="ACLR01000182">
    <property type="protein sequence ID" value="EEK16375.1"/>
    <property type="molecule type" value="Genomic_DNA"/>
</dbReference>
<dbReference type="STRING" id="596327.PORUE0001_0315"/>
<keyword evidence="2" id="KW-0472">Membrane</keyword>
<dbReference type="Proteomes" id="UP000003303">
    <property type="component" value="Unassembled WGS sequence"/>
</dbReference>
<name>C2MCZ5_9PORP</name>
<keyword evidence="2" id="KW-0812">Transmembrane</keyword>
<reference evidence="3 4" key="1">
    <citation type="submission" date="2009-04" db="EMBL/GenBank/DDBJ databases">
        <authorList>
            <person name="Sebastian Y."/>
            <person name="Madupu R."/>
            <person name="Durkin A.S."/>
            <person name="Torralba M."/>
            <person name="Methe B."/>
            <person name="Sutton G.G."/>
            <person name="Strausberg R.L."/>
            <person name="Nelson K.E."/>
        </authorList>
    </citation>
    <scope>NUCLEOTIDE SEQUENCE [LARGE SCALE GENOMIC DNA]</scope>
    <source>
        <strain evidence="3 4">60-3</strain>
    </source>
</reference>
<evidence type="ECO:0000313" key="3">
    <source>
        <dbReference type="EMBL" id="EEK16375.1"/>
    </source>
</evidence>
<keyword evidence="2" id="KW-1133">Transmembrane helix</keyword>
<comment type="caution">
    <text evidence="3">The sequence shown here is derived from an EMBL/GenBank/DDBJ whole genome shotgun (WGS) entry which is preliminary data.</text>
</comment>